<keyword evidence="2" id="KW-1185">Reference proteome</keyword>
<name>A0A397UNH9_9GLOM</name>
<gene>
    <name evidence="1" type="ORF">C2G38_2102714</name>
</gene>
<accession>A0A397UNH9</accession>
<dbReference type="AlphaFoldDB" id="A0A397UNH9"/>
<comment type="caution">
    <text evidence="1">The sequence shown here is derived from an EMBL/GenBank/DDBJ whole genome shotgun (WGS) entry which is preliminary data.</text>
</comment>
<organism evidence="1 2">
    <name type="scientific">Gigaspora rosea</name>
    <dbReference type="NCBI Taxonomy" id="44941"/>
    <lineage>
        <taxon>Eukaryota</taxon>
        <taxon>Fungi</taxon>
        <taxon>Fungi incertae sedis</taxon>
        <taxon>Mucoromycota</taxon>
        <taxon>Glomeromycotina</taxon>
        <taxon>Glomeromycetes</taxon>
        <taxon>Diversisporales</taxon>
        <taxon>Gigasporaceae</taxon>
        <taxon>Gigaspora</taxon>
    </lineage>
</organism>
<dbReference type="Proteomes" id="UP000266673">
    <property type="component" value="Unassembled WGS sequence"/>
</dbReference>
<sequence>MPYIAELGLFTRNKEAGLKEFINPFRRSTISDLQDKLNISHITILSNYTKIGKNELIIKKHSNLRPNDSNIANNNAK</sequence>
<protein>
    <submittedName>
        <fullName evidence="1">Uncharacterized protein</fullName>
    </submittedName>
</protein>
<dbReference type="EMBL" id="QKWP01001096">
    <property type="protein sequence ID" value="RIB11792.1"/>
    <property type="molecule type" value="Genomic_DNA"/>
</dbReference>
<reference evidence="1 2" key="1">
    <citation type="submission" date="2018-06" db="EMBL/GenBank/DDBJ databases">
        <title>Comparative genomics reveals the genomic features of Rhizophagus irregularis, R. cerebriforme, R. diaphanum and Gigaspora rosea, and their symbiotic lifestyle signature.</title>
        <authorList>
            <person name="Morin E."/>
            <person name="San Clemente H."/>
            <person name="Chen E.C.H."/>
            <person name="De La Providencia I."/>
            <person name="Hainaut M."/>
            <person name="Kuo A."/>
            <person name="Kohler A."/>
            <person name="Murat C."/>
            <person name="Tang N."/>
            <person name="Roy S."/>
            <person name="Loubradou J."/>
            <person name="Henrissat B."/>
            <person name="Grigoriev I.V."/>
            <person name="Corradi N."/>
            <person name="Roux C."/>
            <person name="Martin F.M."/>
        </authorList>
    </citation>
    <scope>NUCLEOTIDE SEQUENCE [LARGE SCALE GENOMIC DNA]</scope>
    <source>
        <strain evidence="1 2">DAOM 194757</strain>
    </source>
</reference>
<evidence type="ECO:0000313" key="2">
    <source>
        <dbReference type="Proteomes" id="UP000266673"/>
    </source>
</evidence>
<proteinExistence type="predicted"/>
<evidence type="ECO:0000313" key="1">
    <source>
        <dbReference type="EMBL" id="RIB11792.1"/>
    </source>
</evidence>